<evidence type="ECO:0000256" key="2">
    <source>
        <dbReference type="RuleBase" id="RU362097"/>
    </source>
</evidence>
<dbReference type="Proteomes" id="UP000252038">
    <property type="component" value="Chromosome"/>
</dbReference>
<dbReference type="Gene3D" id="1.20.1600.10">
    <property type="entry name" value="Outer membrane efflux proteins (OEP)"/>
    <property type="match status" value="1"/>
</dbReference>
<keyword evidence="2" id="KW-0812">Transmembrane</keyword>
<feature type="region of interest" description="Disordered" evidence="3">
    <location>
        <begin position="447"/>
        <end position="496"/>
    </location>
</feature>
<keyword evidence="2" id="KW-1134">Transmembrane beta strand</keyword>
<proteinExistence type="inferred from homology"/>
<dbReference type="InterPro" id="IPR010131">
    <property type="entry name" value="MdtP/NodT-like"/>
</dbReference>
<sequence length="496" mass="53526">MNSSKTWPWLALAALLAGCQATPYQRQPLAEPAQWSLPGEIGQNMAREAWWSGFGDPALLRVLEQARRRNPDLEIALLKLRKAQLEAGLADSDARPTLSGALSGNRSRPLDGGGGSRTHSESLKVDYEVDLWGRLDAARRASGEAFVASRYDAVSADLLSDSAAAELYWDIAAGKAKIALAEAALADAGRAQALARSKWKAGALAEQDVTQADSAALEQRANLLSLREQLRKKENALALLLDGPPGSPLPDIPPLAARFAAPGVAAGLPGELLRRRPDLMAAEARLRGKLADVDQKRADFFPRFSLGGDVSRGSAAPGAQLGLGATLSLPFLNWRQLNLKLKSGEADYQLAEAEFRKTLYAAYREVEEGLAARRRLEDSAALQREAQGLAARNEALAESRYRAGEADMQSWLDAARGKRQADEKMLESNLERLKNLALLYKALGGGAGPAESVPAGHRDHARRVAGMGQQPRQPLHRHAQRGGVDQRVAENRLPRP</sequence>
<evidence type="ECO:0000313" key="5">
    <source>
        <dbReference type="Proteomes" id="UP000252038"/>
    </source>
</evidence>
<keyword evidence="2" id="KW-0472">Membrane</keyword>
<dbReference type="EMBL" id="CP029554">
    <property type="protein sequence ID" value="AXE33444.1"/>
    <property type="molecule type" value="Genomic_DNA"/>
</dbReference>
<dbReference type="Gene3D" id="2.20.200.10">
    <property type="entry name" value="Outer membrane efflux proteins (OEP)"/>
    <property type="match status" value="1"/>
</dbReference>
<dbReference type="PANTHER" id="PTHR30203">
    <property type="entry name" value="OUTER MEMBRANE CATION EFFLUX PROTEIN"/>
    <property type="match status" value="1"/>
</dbReference>
<comment type="subcellular location">
    <subcellularLocation>
        <location evidence="2">Cell membrane</location>
        <topology evidence="2">Lipid-anchor</topology>
    </subcellularLocation>
</comment>
<dbReference type="PROSITE" id="PS51257">
    <property type="entry name" value="PROKAR_LIPOPROTEIN"/>
    <property type="match status" value="1"/>
</dbReference>
<feature type="compositionally biased region" description="Basic and acidic residues" evidence="3">
    <location>
        <begin position="487"/>
        <end position="496"/>
    </location>
</feature>
<accession>A0A344UDU6</accession>
<reference evidence="4 5" key="1">
    <citation type="submission" date="2018-05" db="EMBL/GenBank/DDBJ databases">
        <title>Genome sequencing, assembly and analysis of the novel insecticidal bacterium, Chromobacterium phragmitis.</title>
        <authorList>
            <person name="Sparks M.E."/>
            <person name="Blackburn M.B."/>
            <person name="Gundersen-Rindal D.E."/>
        </authorList>
    </citation>
    <scope>NUCLEOTIDE SEQUENCE [LARGE SCALE GENOMIC DNA]</scope>
    <source>
        <strain evidence="4">IIBBL 274-1</strain>
    </source>
</reference>
<dbReference type="KEGG" id="chrb:DK843_03410"/>
<gene>
    <name evidence="4" type="ORF">DK843_03410</name>
</gene>
<dbReference type="GO" id="GO:0005886">
    <property type="term" value="C:plasma membrane"/>
    <property type="evidence" value="ECO:0007669"/>
    <property type="project" value="UniProtKB-SubCell"/>
</dbReference>
<dbReference type="InterPro" id="IPR003423">
    <property type="entry name" value="OMP_efflux"/>
</dbReference>
<dbReference type="SUPFAM" id="SSF56954">
    <property type="entry name" value="Outer membrane efflux proteins (OEP)"/>
    <property type="match status" value="1"/>
</dbReference>
<feature type="region of interest" description="Disordered" evidence="3">
    <location>
        <begin position="96"/>
        <end position="119"/>
    </location>
</feature>
<dbReference type="NCBIfam" id="TIGR01845">
    <property type="entry name" value="outer_NodT"/>
    <property type="match status" value="1"/>
</dbReference>
<evidence type="ECO:0000256" key="3">
    <source>
        <dbReference type="SAM" id="MobiDB-lite"/>
    </source>
</evidence>
<dbReference type="PANTHER" id="PTHR30203:SF32">
    <property type="entry name" value="CATION EFFLUX SYSTEM PROTEIN CUSC"/>
    <property type="match status" value="1"/>
</dbReference>
<dbReference type="Pfam" id="PF02321">
    <property type="entry name" value="OEP"/>
    <property type="match status" value="2"/>
</dbReference>
<dbReference type="AlphaFoldDB" id="A0A344UDU6"/>
<keyword evidence="2" id="KW-0564">Palmitate</keyword>
<protein>
    <submittedName>
        <fullName evidence="4">RND transporter</fullName>
    </submittedName>
</protein>
<name>A0A344UDU6_9NEIS</name>
<comment type="similarity">
    <text evidence="1 2">Belongs to the outer membrane factor (OMF) (TC 1.B.17) family.</text>
</comment>
<evidence type="ECO:0000256" key="1">
    <source>
        <dbReference type="ARBA" id="ARBA00007613"/>
    </source>
</evidence>
<dbReference type="GO" id="GO:0015562">
    <property type="term" value="F:efflux transmembrane transporter activity"/>
    <property type="evidence" value="ECO:0007669"/>
    <property type="project" value="InterPro"/>
</dbReference>
<keyword evidence="2" id="KW-0449">Lipoprotein</keyword>
<evidence type="ECO:0000313" key="4">
    <source>
        <dbReference type="EMBL" id="AXE33444.1"/>
    </source>
</evidence>
<organism evidence="4 5">
    <name type="scientific">Chromobacterium phragmitis</name>
    <dbReference type="NCBI Taxonomy" id="2202141"/>
    <lineage>
        <taxon>Bacteria</taxon>
        <taxon>Pseudomonadati</taxon>
        <taxon>Pseudomonadota</taxon>
        <taxon>Betaproteobacteria</taxon>
        <taxon>Neisseriales</taxon>
        <taxon>Chromobacteriaceae</taxon>
        <taxon>Chromobacterium</taxon>
    </lineage>
</organism>